<feature type="transmembrane region" description="Helical" evidence="6">
    <location>
        <begin position="215"/>
        <end position="234"/>
    </location>
</feature>
<dbReference type="STRING" id="1121393.SAMN02745216_05145"/>
<dbReference type="PANTHER" id="PTHR30482">
    <property type="entry name" value="HIGH-AFFINITY BRANCHED-CHAIN AMINO ACID TRANSPORT SYSTEM PERMEASE"/>
    <property type="match status" value="1"/>
</dbReference>
<proteinExistence type="predicted"/>
<dbReference type="CDD" id="cd06581">
    <property type="entry name" value="TM_PBP1_LivM_like"/>
    <property type="match status" value="1"/>
</dbReference>
<evidence type="ECO:0000256" key="5">
    <source>
        <dbReference type="ARBA" id="ARBA00023136"/>
    </source>
</evidence>
<feature type="transmembrane region" description="Helical" evidence="6">
    <location>
        <begin position="81"/>
        <end position="106"/>
    </location>
</feature>
<name>A0A1M7ADY0_9BACT</name>
<dbReference type="EMBL" id="FQZU01000068">
    <property type="protein sequence ID" value="SHL40884.1"/>
    <property type="molecule type" value="Genomic_DNA"/>
</dbReference>
<dbReference type="Proteomes" id="UP000183994">
    <property type="component" value="Unassembled WGS sequence"/>
</dbReference>
<reference evidence="8" key="1">
    <citation type="submission" date="2016-11" db="EMBL/GenBank/DDBJ databases">
        <authorList>
            <person name="Varghese N."/>
            <person name="Submissions S."/>
        </authorList>
    </citation>
    <scope>NUCLEOTIDE SEQUENCE [LARGE SCALE GENOMIC DNA]</scope>
    <source>
        <strain evidence="8">DSM 16219</strain>
    </source>
</reference>
<dbReference type="InterPro" id="IPR043428">
    <property type="entry name" value="LivM-like"/>
</dbReference>
<dbReference type="Pfam" id="PF02653">
    <property type="entry name" value="BPD_transp_2"/>
    <property type="match status" value="1"/>
</dbReference>
<evidence type="ECO:0000313" key="7">
    <source>
        <dbReference type="EMBL" id="SHL40884.1"/>
    </source>
</evidence>
<evidence type="ECO:0000256" key="2">
    <source>
        <dbReference type="ARBA" id="ARBA00022475"/>
    </source>
</evidence>
<evidence type="ECO:0000313" key="8">
    <source>
        <dbReference type="Proteomes" id="UP000183994"/>
    </source>
</evidence>
<feature type="transmembrane region" description="Helical" evidence="6">
    <location>
        <begin position="165"/>
        <end position="184"/>
    </location>
</feature>
<evidence type="ECO:0000256" key="4">
    <source>
        <dbReference type="ARBA" id="ARBA00022989"/>
    </source>
</evidence>
<dbReference type="AlphaFoldDB" id="A0A1M7ADY0"/>
<accession>A0A1M7ADY0</accession>
<dbReference type="PANTHER" id="PTHR30482:SF17">
    <property type="entry name" value="ABC TRANSPORTER ATP-BINDING PROTEIN"/>
    <property type="match status" value="1"/>
</dbReference>
<feature type="transmembrane region" description="Helical" evidence="6">
    <location>
        <begin position="32"/>
        <end position="50"/>
    </location>
</feature>
<evidence type="ECO:0000256" key="3">
    <source>
        <dbReference type="ARBA" id="ARBA00022692"/>
    </source>
</evidence>
<evidence type="ECO:0000256" key="1">
    <source>
        <dbReference type="ARBA" id="ARBA00004651"/>
    </source>
</evidence>
<dbReference type="InterPro" id="IPR001851">
    <property type="entry name" value="ABC_transp_permease"/>
</dbReference>
<dbReference type="OrthoDB" id="9780757at2"/>
<evidence type="ECO:0000256" key="6">
    <source>
        <dbReference type="SAM" id="Phobius"/>
    </source>
</evidence>
<keyword evidence="3 6" id="KW-0812">Transmembrane</keyword>
<dbReference type="RefSeq" id="WP_073479107.1">
    <property type="nucleotide sequence ID" value="NZ_FQZU01000068.1"/>
</dbReference>
<comment type="subcellular location">
    <subcellularLocation>
        <location evidence="1">Cell membrane</location>
        <topology evidence="1">Multi-pass membrane protein</topology>
    </subcellularLocation>
</comment>
<keyword evidence="5 6" id="KW-0472">Membrane</keyword>
<feature type="transmembrane region" description="Helical" evidence="6">
    <location>
        <begin position="289"/>
        <end position="311"/>
    </location>
</feature>
<organism evidence="7 8">
    <name type="scientific">Desulfatibacillum alkenivorans DSM 16219</name>
    <dbReference type="NCBI Taxonomy" id="1121393"/>
    <lineage>
        <taxon>Bacteria</taxon>
        <taxon>Pseudomonadati</taxon>
        <taxon>Thermodesulfobacteriota</taxon>
        <taxon>Desulfobacteria</taxon>
        <taxon>Desulfobacterales</taxon>
        <taxon>Desulfatibacillaceae</taxon>
        <taxon>Desulfatibacillum</taxon>
    </lineage>
</organism>
<feature type="transmembrane region" description="Helical" evidence="6">
    <location>
        <begin position="113"/>
        <end position="132"/>
    </location>
</feature>
<dbReference type="GO" id="GO:0005886">
    <property type="term" value="C:plasma membrane"/>
    <property type="evidence" value="ECO:0007669"/>
    <property type="project" value="UniProtKB-SubCell"/>
</dbReference>
<dbReference type="GO" id="GO:0015658">
    <property type="term" value="F:branched-chain amino acid transmembrane transporter activity"/>
    <property type="evidence" value="ECO:0007669"/>
    <property type="project" value="InterPro"/>
</dbReference>
<sequence length="325" mass="34982">MTKIWIKTLAAIILIGLLIAFPKVMGVLNTNIFIGFAIMALFAVSLNLMLGYTGLLSFGHAMFFGLGAYTTALSLKHIDNLPISMALLLGVLGAVVCAVIVSPLLVRLSGTAFSMLTLAFGQLMYIVCLKFREVTGGADGLGGFPVPDLKIPFTGGIDMTDPVNFYYFAITVLGGCILLIWRFTKTPIGSVMISIRDNDNRVDYLGFHVPSVKSLVFIVSGGFAGAAGAIYALFQNMVSTDGVLGLFTSFNPIIMTIIGGVSSFTGPIIGAGLLTILEEFLLRYTDRIALFNGLVLILMIKFAPGGIMGIWDGVYRKWFKRRTLS</sequence>
<keyword evidence="4 6" id="KW-1133">Transmembrane helix</keyword>
<protein>
    <submittedName>
        <fullName evidence="7">Amino acid/amide ABC transporter membrane protein 2, HAAT family</fullName>
    </submittedName>
</protein>
<gene>
    <name evidence="7" type="ORF">SAMN02745216_05145</name>
</gene>
<feature type="transmembrane region" description="Helical" evidence="6">
    <location>
        <begin position="254"/>
        <end position="277"/>
    </location>
</feature>
<keyword evidence="2" id="KW-1003">Cell membrane</keyword>
<keyword evidence="8" id="KW-1185">Reference proteome</keyword>